<gene>
    <name evidence="1" type="ORF">TCLT_LOCUS6131</name>
</gene>
<dbReference type="STRING" id="103827.A0A0N5D036"/>
<dbReference type="GO" id="GO:0071933">
    <property type="term" value="F:Arp2/3 complex binding"/>
    <property type="evidence" value="ECO:0007669"/>
    <property type="project" value="TreeGrafter"/>
</dbReference>
<organism evidence="3">
    <name type="scientific">Thelazia callipaeda</name>
    <name type="common">Oriental eyeworm</name>
    <name type="synonym">Parasitic nematode</name>
    <dbReference type="NCBI Taxonomy" id="103827"/>
    <lineage>
        <taxon>Eukaryota</taxon>
        <taxon>Metazoa</taxon>
        <taxon>Ecdysozoa</taxon>
        <taxon>Nematoda</taxon>
        <taxon>Chromadorea</taxon>
        <taxon>Rhabditida</taxon>
        <taxon>Spirurina</taxon>
        <taxon>Spiruromorpha</taxon>
        <taxon>Thelazioidea</taxon>
        <taxon>Thelaziidae</taxon>
        <taxon>Thelazia</taxon>
    </lineage>
</organism>
<evidence type="ECO:0000313" key="1">
    <source>
        <dbReference type="EMBL" id="VDN03455.1"/>
    </source>
</evidence>
<evidence type="ECO:0000313" key="2">
    <source>
        <dbReference type="Proteomes" id="UP000276776"/>
    </source>
</evidence>
<dbReference type="WBParaSite" id="TCLT_0000614201-mRNA-1">
    <property type="protein sequence ID" value="TCLT_0000614201-mRNA-1"/>
    <property type="gene ID" value="TCLT_0000614201"/>
</dbReference>
<dbReference type="OrthoDB" id="445362at2759"/>
<dbReference type="InterPro" id="IPR030125">
    <property type="entry name" value="SPIN90/Ldb17"/>
</dbReference>
<protein>
    <submittedName>
        <fullName evidence="3">DUF2013 domain-containing protein</fullName>
    </submittedName>
</protein>
<reference evidence="3" key="1">
    <citation type="submission" date="2017-02" db="UniProtKB">
        <authorList>
            <consortium name="WormBaseParasite"/>
        </authorList>
    </citation>
    <scope>IDENTIFICATION</scope>
</reference>
<dbReference type="GO" id="GO:0006897">
    <property type="term" value="P:endocytosis"/>
    <property type="evidence" value="ECO:0007669"/>
    <property type="project" value="TreeGrafter"/>
</dbReference>
<keyword evidence="2" id="KW-1185">Reference proteome</keyword>
<sequence>MYSPVLNFKEKARELVDMVRKETDAPVISCINTVSNILNDLAQNLPNVYSLNGIRDALEEDDLIDVDNCYDAMILEQLMVKITGYVEQKSQDKADIRVSTKQFRQDNYAFIEQLVLLYQLIEIRTELLAILLSLCSMDRSMITVLLNGQLPIFLTIENDFSLPLSKICVLSLRLLTTLFSTGEKFPISHYDILNLKFLETAVSLAKYSEDAFEFILSFNVHFQEYENIVIQALHNVAPIMFGLSLIVKLNQCRADNEDLRALKLMVDIFCCSDHLIKTLFYDNDLRTLYIILCKDLIDTNLHRKFVMILKLMNNVELIKRCGVAQDVLKYLKIFLLTRELQTEMRHSVEFILQQVAEQLMDESCFVWFDNALEI</sequence>
<dbReference type="AlphaFoldDB" id="A0A0N5D036"/>
<dbReference type="OMA" id="THENRVI"/>
<accession>A0A0N5D036</accession>
<name>A0A0N5D036_THECL</name>
<reference evidence="1 2" key="2">
    <citation type="submission" date="2018-11" db="EMBL/GenBank/DDBJ databases">
        <authorList>
            <consortium name="Pathogen Informatics"/>
        </authorList>
    </citation>
    <scope>NUCLEOTIDE SEQUENCE [LARGE SCALE GENOMIC DNA]</scope>
</reference>
<dbReference type="Proteomes" id="UP000276776">
    <property type="component" value="Unassembled WGS sequence"/>
</dbReference>
<proteinExistence type="predicted"/>
<dbReference type="PANTHER" id="PTHR13357:SF1">
    <property type="entry name" value="NCK-INTERACTING PROTEIN WITH SH3 DOMAIN"/>
    <property type="match status" value="1"/>
</dbReference>
<dbReference type="EMBL" id="UYYF01004392">
    <property type="protein sequence ID" value="VDN03455.1"/>
    <property type="molecule type" value="Genomic_DNA"/>
</dbReference>
<dbReference type="PANTHER" id="PTHR13357">
    <property type="entry name" value="SH3 ADAPTER PROTEIN SPIN90 NCK INTERACTING PROTEIN WITH SH3 DOMAIN"/>
    <property type="match status" value="1"/>
</dbReference>
<evidence type="ECO:0000313" key="3">
    <source>
        <dbReference type="WBParaSite" id="TCLT_0000614201-mRNA-1"/>
    </source>
</evidence>